<dbReference type="AlphaFoldDB" id="A0AB73BIN6"/>
<evidence type="ECO:0000256" key="1">
    <source>
        <dbReference type="ARBA" id="ARBA00004651"/>
    </source>
</evidence>
<evidence type="ECO:0000256" key="2">
    <source>
        <dbReference type="ARBA" id="ARBA00022475"/>
    </source>
</evidence>
<feature type="transmembrane region" description="Helical" evidence="6">
    <location>
        <begin position="442"/>
        <end position="460"/>
    </location>
</feature>
<keyword evidence="5 6" id="KW-0472">Membrane</keyword>
<feature type="transmembrane region" description="Helical" evidence="6">
    <location>
        <begin position="119"/>
        <end position="140"/>
    </location>
</feature>
<proteinExistence type="predicted"/>
<dbReference type="InterPro" id="IPR050833">
    <property type="entry name" value="Poly_Biosynth_Transport"/>
</dbReference>
<protein>
    <recommendedName>
        <fullName evidence="9">Polysaccharide biosynthesis protein C-terminal domain-containing protein</fullName>
    </recommendedName>
</protein>
<dbReference type="EMBL" id="SEUK01000045">
    <property type="protein sequence ID" value="KAA1162032.1"/>
    <property type="molecule type" value="Genomic_DNA"/>
</dbReference>
<feature type="transmembrane region" description="Helical" evidence="6">
    <location>
        <begin position="179"/>
        <end position="201"/>
    </location>
</feature>
<reference evidence="7 8" key="1">
    <citation type="submission" date="2019-01" db="EMBL/GenBank/DDBJ databases">
        <title>Genome sequences of marine Pseudoalteromonas species.</title>
        <authorList>
            <person name="Boraston A.B."/>
            <person name="Hehemann J.-H."/>
            <person name="Vickers C.J."/>
            <person name="Salama-Alber O."/>
            <person name="Abe K."/>
            <person name="Hettle A.J."/>
        </authorList>
    </citation>
    <scope>NUCLEOTIDE SEQUENCE [LARGE SCALE GENOMIC DNA]</scope>
    <source>
        <strain evidence="7 8">PS42</strain>
    </source>
</reference>
<feature type="transmembrane region" description="Helical" evidence="6">
    <location>
        <begin position="359"/>
        <end position="376"/>
    </location>
</feature>
<feature type="transmembrane region" description="Helical" evidence="6">
    <location>
        <begin position="415"/>
        <end position="436"/>
    </location>
</feature>
<gene>
    <name evidence="7" type="ORF">EU508_06375</name>
</gene>
<feature type="transmembrane region" description="Helical" evidence="6">
    <location>
        <begin position="213"/>
        <end position="233"/>
    </location>
</feature>
<comment type="caution">
    <text evidence="7">The sequence shown here is derived from an EMBL/GenBank/DDBJ whole genome shotgun (WGS) entry which is preliminary data.</text>
</comment>
<feature type="transmembrane region" description="Helical" evidence="6">
    <location>
        <begin position="79"/>
        <end position="107"/>
    </location>
</feature>
<dbReference type="PANTHER" id="PTHR30250">
    <property type="entry name" value="PST FAMILY PREDICTED COLANIC ACID TRANSPORTER"/>
    <property type="match status" value="1"/>
</dbReference>
<dbReference type="PANTHER" id="PTHR30250:SF11">
    <property type="entry name" value="O-ANTIGEN TRANSPORTER-RELATED"/>
    <property type="match status" value="1"/>
</dbReference>
<organism evidence="7 8">
    <name type="scientific">Pseudoalteromonas fuliginea</name>
    <dbReference type="NCBI Taxonomy" id="1872678"/>
    <lineage>
        <taxon>Bacteria</taxon>
        <taxon>Pseudomonadati</taxon>
        <taxon>Pseudomonadota</taxon>
        <taxon>Gammaproteobacteria</taxon>
        <taxon>Alteromonadales</taxon>
        <taxon>Pseudoalteromonadaceae</taxon>
        <taxon>Pseudoalteromonas</taxon>
    </lineage>
</organism>
<keyword evidence="3 6" id="KW-0812">Transmembrane</keyword>
<dbReference type="GO" id="GO:0005886">
    <property type="term" value="C:plasma membrane"/>
    <property type="evidence" value="ECO:0007669"/>
    <property type="project" value="UniProtKB-SubCell"/>
</dbReference>
<dbReference type="Pfam" id="PF01943">
    <property type="entry name" value="Polysacc_synt"/>
    <property type="match status" value="1"/>
</dbReference>
<evidence type="ECO:0008006" key="9">
    <source>
        <dbReference type="Google" id="ProtNLM"/>
    </source>
</evidence>
<feature type="transmembrane region" description="Helical" evidence="6">
    <location>
        <begin position="152"/>
        <end position="173"/>
    </location>
</feature>
<name>A0AB73BIN6_9GAMM</name>
<feature type="transmembrane region" description="Helical" evidence="6">
    <location>
        <begin position="38"/>
        <end position="59"/>
    </location>
</feature>
<dbReference type="RefSeq" id="WP_149613874.1">
    <property type="nucleotide sequence ID" value="NZ_SEUK01000045.1"/>
</dbReference>
<evidence type="ECO:0000313" key="8">
    <source>
        <dbReference type="Proteomes" id="UP000324162"/>
    </source>
</evidence>
<feature type="transmembrane region" description="Helical" evidence="6">
    <location>
        <begin position="328"/>
        <end position="347"/>
    </location>
</feature>
<feature type="transmembrane region" description="Helical" evidence="6">
    <location>
        <begin position="382"/>
        <end position="403"/>
    </location>
</feature>
<keyword evidence="2" id="KW-1003">Cell membrane</keyword>
<dbReference type="InterPro" id="IPR002797">
    <property type="entry name" value="Polysacc_synth"/>
</dbReference>
<evidence type="ECO:0000256" key="4">
    <source>
        <dbReference type="ARBA" id="ARBA00022989"/>
    </source>
</evidence>
<sequence length="467" mass="53340">MNLKKIFSFSAVYALLAGLEKAAMLLLLPIITTHLTTFQYGVVSTIVMITSFLASLIALSLHGALFRYYHRYGERIGKVLISTLLIFLISLSFISIVLIIVFGWFYSFSYETELPFTPYWFFISIISASSAIISFTFNVFKITENRNVLVKLSVFKLLLITALIVFFIVGMGLADIGYLWGMSISVTVIAFMSVMNIFIKYGMKFEIRILKKSLTYSLPIVPISISNILSNLIDRFYIIQYLGVASVGVYYLGIQITSIILMIMQAINSAYTPMFFRQVRGELDKMFYFYSELYISVSLLLSVLIYIISSAFINNYLPQEYSDVLKVLPIFFIIATVNSLYVLNTNLLSLRRNLVKVKTYIVTIGLFINISFGWYFTSSLGMLGAALSSLISCLVIVLLFMYFNNRNNNIFYSNYKHLFLLGVNSAVLLMLGYFFSNFALKLFFSLFYSLCFLSYLYINYKKSINEG</sequence>
<evidence type="ECO:0000256" key="6">
    <source>
        <dbReference type="SAM" id="Phobius"/>
    </source>
</evidence>
<evidence type="ECO:0000313" key="7">
    <source>
        <dbReference type="EMBL" id="KAA1162032.1"/>
    </source>
</evidence>
<keyword evidence="4 6" id="KW-1133">Transmembrane helix</keyword>
<comment type="subcellular location">
    <subcellularLocation>
        <location evidence="1">Cell membrane</location>
        <topology evidence="1">Multi-pass membrane protein</topology>
    </subcellularLocation>
</comment>
<feature type="transmembrane region" description="Helical" evidence="6">
    <location>
        <begin position="287"/>
        <end position="308"/>
    </location>
</feature>
<evidence type="ECO:0000256" key="3">
    <source>
        <dbReference type="ARBA" id="ARBA00022692"/>
    </source>
</evidence>
<accession>A0AB73BIN6</accession>
<evidence type="ECO:0000256" key="5">
    <source>
        <dbReference type="ARBA" id="ARBA00023136"/>
    </source>
</evidence>
<feature type="transmembrane region" description="Helical" evidence="6">
    <location>
        <begin position="239"/>
        <end position="267"/>
    </location>
</feature>
<dbReference type="Proteomes" id="UP000324162">
    <property type="component" value="Unassembled WGS sequence"/>
</dbReference>